<sequence length="310" mass="33567">MRDLPSLRQLEYFVALVEAGSFKAAAEQCGISQPSLSVQLATLEKRLGQRLVERGRAGVIPTLAGREVHDRARAILEAAQSLVNRFDVPRTGLSGTIRFGASGTLGPYLLPHVIARLHARHPDLQLFIREATPEALATGLARGDFDMILVQLPARGDVAPIRLFREPLEIVVARDHPFAGRSRIPREEMRGQTVLALGPAFALRQQVADLCETLGAHLRTDYEGTSLDAIRLMAGMGMGIAVLPALYVRSEVGPDDRDVAVVSLEGPRTLRSVGLVTRADTSDDAAPRIARVIQSVVRDVFAGTLVVEPL</sequence>
<keyword evidence="8" id="KW-1185">Reference proteome</keyword>
<comment type="caution">
    <text evidence="7">The sequence shown here is derived from an EMBL/GenBank/DDBJ whole genome shotgun (WGS) entry which is preliminary data.</text>
</comment>
<evidence type="ECO:0000256" key="5">
    <source>
        <dbReference type="ARBA" id="ARBA00023163"/>
    </source>
</evidence>
<dbReference type="Pfam" id="PF03466">
    <property type="entry name" value="LysR_substrate"/>
    <property type="match status" value="1"/>
</dbReference>
<evidence type="ECO:0000313" key="8">
    <source>
        <dbReference type="Proteomes" id="UP001517376"/>
    </source>
</evidence>
<evidence type="ECO:0000256" key="3">
    <source>
        <dbReference type="ARBA" id="ARBA00023125"/>
    </source>
</evidence>
<dbReference type="RefSeq" id="WP_161767135.1">
    <property type="nucleotide sequence ID" value="NZ_JAAATW010000002.1"/>
</dbReference>
<name>A0ABW9Y8N4_9RHOB</name>
<dbReference type="PANTHER" id="PTHR30346:SF26">
    <property type="entry name" value="HYDROGEN PEROXIDE-INDUCIBLE GENES ACTIVATOR"/>
    <property type="match status" value="1"/>
</dbReference>
<dbReference type="InterPro" id="IPR000847">
    <property type="entry name" value="LysR_HTH_N"/>
</dbReference>
<reference evidence="8" key="1">
    <citation type="submission" date="2020-01" db="EMBL/GenBank/DDBJ databases">
        <title>Sphingomonas sp. strain CSW-10.</title>
        <authorList>
            <person name="Chen W.-M."/>
        </authorList>
    </citation>
    <scope>NUCLEOTIDE SEQUENCE [LARGE SCALE GENOMIC DNA]</scope>
    <source>
        <strain evidence="8">CCP-1</strain>
    </source>
</reference>
<proteinExistence type="inferred from homology"/>
<keyword evidence="5" id="KW-0804">Transcription</keyword>
<dbReference type="Gene3D" id="1.10.10.10">
    <property type="entry name" value="Winged helix-like DNA-binding domain superfamily/Winged helix DNA-binding domain"/>
    <property type="match status" value="1"/>
</dbReference>
<keyword evidence="3" id="KW-0238">DNA-binding</keyword>
<dbReference type="InterPro" id="IPR036388">
    <property type="entry name" value="WH-like_DNA-bd_sf"/>
</dbReference>
<dbReference type="CDD" id="cd08411">
    <property type="entry name" value="PBP2_OxyR"/>
    <property type="match status" value="1"/>
</dbReference>
<organism evidence="7 8">
    <name type="scientific">Paragemmobacter ruber</name>
    <dbReference type="NCBI Taxonomy" id="1985673"/>
    <lineage>
        <taxon>Bacteria</taxon>
        <taxon>Pseudomonadati</taxon>
        <taxon>Pseudomonadota</taxon>
        <taxon>Alphaproteobacteria</taxon>
        <taxon>Rhodobacterales</taxon>
        <taxon>Paracoccaceae</taxon>
        <taxon>Paragemmobacter</taxon>
    </lineage>
</organism>
<accession>A0ABW9Y8N4</accession>
<dbReference type="Proteomes" id="UP001517376">
    <property type="component" value="Unassembled WGS sequence"/>
</dbReference>
<keyword evidence="2" id="KW-0805">Transcription regulation</keyword>
<dbReference type="Gene3D" id="3.40.190.10">
    <property type="entry name" value="Periplasmic binding protein-like II"/>
    <property type="match status" value="2"/>
</dbReference>
<dbReference type="InterPro" id="IPR005119">
    <property type="entry name" value="LysR_subst-bd"/>
</dbReference>
<dbReference type="Pfam" id="PF00126">
    <property type="entry name" value="HTH_1"/>
    <property type="match status" value="1"/>
</dbReference>
<dbReference type="PANTHER" id="PTHR30346">
    <property type="entry name" value="TRANSCRIPTIONAL DUAL REGULATOR HCAR-RELATED"/>
    <property type="match status" value="1"/>
</dbReference>
<protein>
    <submittedName>
        <fullName evidence="7">LysR family transcriptional regulator</fullName>
    </submittedName>
</protein>
<dbReference type="PROSITE" id="PS50931">
    <property type="entry name" value="HTH_LYSR"/>
    <property type="match status" value="1"/>
</dbReference>
<dbReference type="InterPro" id="IPR036390">
    <property type="entry name" value="WH_DNA-bd_sf"/>
</dbReference>
<evidence type="ECO:0000256" key="4">
    <source>
        <dbReference type="ARBA" id="ARBA00023159"/>
    </source>
</evidence>
<keyword evidence="4" id="KW-0010">Activator</keyword>
<evidence type="ECO:0000256" key="2">
    <source>
        <dbReference type="ARBA" id="ARBA00023015"/>
    </source>
</evidence>
<evidence type="ECO:0000313" key="7">
    <source>
        <dbReference type="EMBL" id="NBE08150.1"/>
    </source>
</evidence>
<gene>
    <name evidence="7" type="ORF">GU920_11435</name>
</gene>
<dbReference type="SUPFAM" id="SSF46785">
    <property type="entry name" value="Winged helix' DNA-binding domain"/>
    <property type="match status" value="1"/>
</dbReference>
<comment type="similarity">
    <text evidence="1">Belongs to the LysR transcriptional regulatory family.</text>
</comment>
<dbReference type="SUPFAM" id="SSF53850">
    <property type="entry name" value="Periplasmic binding protein-like II"/>
    <property type="match status" value="1"/>
</dbReference>
<evidence type="ECO:0000259" key="6">
    <source>
        <dbReference type="PROSITE" id="PS50931"/>
    </source>
</evidence>
<evidence type="ECO:0000256" key="1">
    <source>
        <dbReference type="ARBA" id="ARBA00009437"/>
    </source>
</evidence>
<dbReference type="PRINTS" id="PR00039">
    <property type="entry name" value="HTHLYSR"/>
</dbReference>
<feature type="domain" description="HTH lysR-type" evidence="6">
    <location>
        <begin position="5"/>
        <end position="62"/>
    </location>
</feature>
<dbReference type="EMBL" id="JAAATW010000002">
    <property type="protein sequence ID" value="NBE08150.1"/>
    <property type="molecule type" value="Genomic_DNA"/>
</dbReference>